<dbReference type="AlphaFoldDB" id="A0A554WQV1"/>
<comment type="similarity">
    <text evidence="1">Belongs to the low molecular weight phosphotyrosine protein phosphatase family.</text>
</comment>
<dbReference type="InterPro" id="IPR017867">
    <property type="entry name" value="Tyr_phospatase_low_mol_wt"/>
</dbReference>
<dbReference type="SMART" id="SM00226">
    <property type="entry name" value="LMWPc"/>
    <property type="match status" value="1"/>
</dbReference>
<gene>
    <name evidence="6" type="primary">yfkJ</name>
    <name evidence="6" type="ORF">Tsedi_01175</name>
</gene>
<dbReference type="EMBL" id="VJND01000005">
    <property type="protein sequence ID" value="TSE25951.1"/>
    <property type="molecule type" value="Genomic_DNA"/>
</dbReference>
<evidence type="ECO:0000313" key="6">
    <source>
        <dbReference type="EMBL" id="TSE25951.1"/>
    </source>
</evidence>
<reference evidence="6 7" key="1">
    <citation type="submission" date="2019-07" db="EMBL/GenBank/DDBJ databases">
        <title>Tepidimonas sediminis YIM 72259 draft genome.</title>
        <authorList>
            <person name="Da Costa M.S."/>
            <person name="Froufe H.J.C."/>
            <person name="Egas C."/>
            <person name="Albuquerque L."/>
        </authorList>
    </citation>
    <scope>NUCLEOTIDE SEQUENCE [LARGE SCALE GENOMIC DNA]</scope>
    <source>
        <strain evidence="6 7">YIM 72259</strain>
    </source>
</reference>
<dbReference type="Gene3D" id="3.40.50.2300">
    <property type="match status" value="1"/>
</dbReference>
<dbReference type="SUPFAM" id="SSF52788">
    <property type="entry name" value="Phosphotyrosine protein phosphatases I"/>
    <property type="match status" value="1"/>
</dbReference>
<dbReference type="OrthoDB" id="9784339at2"/>
<comment type="caution">
    <text evidence="6">The sequence shown here is derived from an EMBL/GenBank/DDBJ whole genome shotgun (WGS) entry which is preliminary data.</text>
</comment>
<dbReference type="RefSeq" id="WP_143894607.1">
    <property type="nucleotide sequence ID" value="NZ_VJND01000005.1"/>
</dbReference>
<evidence type="ECO:0000313" key="7">
    <source>
        <dbReference type="Proteomes" id="UP000320225"/>
    </source>
</evidence>
<keyword evidence="3" id="KW-0904">Protein phosphatase</keyword>
<dbReference type="InterPro" id="IPR052995">
    <property type="entry name" value="LMW-PTP"/>
</dbReference>
<feature type="domain" description="Phosphotyrosine protein phosphatase I" evidence="5">
    <location>
        <begin position="8"/>
        <end position="157"/>
    </location>
</feature>
<keyword evidence="7" id="KW-1185">Reference proteome</keyword>
<dbReference type="InterPro" id="IPR036196">
    <property type="entry name" value="Ptyr_pPase_sf"/>
</dbReference>
<keyword evidence="2 6" id="KW-0378">Hydrolase</keyword>
<sequence>MPHTARPLHVLMICMGNICRSPTAHGVLRERLRRRGLQAHIVVDSAGTHGYHVGQPPDPRAQAHARARGYDLSDLRARRLTVQDCERHDWLLVMDAANEAVVRSLCPPPHQHKIHRLARFARRHAVHEVPDPYYGGPEGFERVLDLVEDAVEGWLDHVLTPHPQPPIPTP</sequence>
<evidence type="ECO:0000256" key="4">
    <source>
        <dbReference type="PIRSR" id="PIRSR617867-1"/>
    </source>
</evidence>
<dbReference type="PANTHER" id="PTHR47439">
    <property type="entry name" value="LOW MOLECULAR WEIGHT PHOSPHOTYROSINE PROTEIN PHOSPHATASE-RELATED"/>
    <property type="match status" value="1"/>
</dbReference>
<dbReference type="InterPro" id="IPR023485">
    <property type="entry name" value="Ptyr_pPase"/>
</dbReference>
<name>A0A554WQV1_9BURK</name>
<protein>
    <submittedName>
        <fullName evidence="6">Low molecular weight protein-tyrosine-phosphatase YfkJ</fullName>
        <ecNumber evidence="6">3.1.3.48</ecNumber>
    </submittedName>
</protein>
<proteinExistence type="inferred from homology"/>
<dbReference type="FunFam" id="3.40.50.2300:FF:000113">
    <property type="entry name" value="Low molecular weight protein-tyrosine-phosphatase"/>
    <property type="match status" value="1"/>
</dbReference>
<dbReference type="PRINTS" id="PR00719">
    <property type="entry name" value="LMWPTPASE"/>
</dbReference>
<feature type="active site" evidence="4">
    <location>
        <position position="20"/>
    </location>
</feature>
<evidence type="ECO:0000256" key="2">
    <source>
        <dbReference type="ARBA" id="ARBA00022801"/>
    </source>
</evidence>
<dbReference type="PANTHER" id="PTHR47439:SF1">
    <property type="entry name" value="ACID PHOSPHATASE"/>
    <property type="match status" value="1"/>
</dbReference>
<evidence type="ECO:0000256" key="1">
    <source>
        <dbReference type="ARBA" id="ARBA00011063"/>
    </source>
</evidence>
<accession>A0A554WQV1</accession>
<evidence type="ECO:0000256" key="3">
    <source>
        <dbReference type="ARBA" id="ARBA00022912"/>
    </source>
</evidence>
<feature type="active site" description="Nucleophile" evidence="4">
    <location>
        <position position="14"/>
    </location>
</feature>
<dbReference type="CDD" id="cd16343">
    <property type="entry name" value="LMWPTP"/>
    <property type="match status" value="1"/>
</dbReference>
<dbReference type="Pfam" id="PF01451">
    <property type="entry name" value="LMWPc"/>
    <property type="match status" value="1"/>
</dbReference>
<organism evidence="6 7">
    <name type="scientific">Tepidimonas sediminis</name>
    <dbReference type="NCBI Taxonomy" id="2588941"/>
    <lineage>
        <taxon>Bacteria</taxon>
        <taxon>Pseudomonadati</taxon>
        <taxon>Pseudomonadota</taxon>
        <taxon>Betaproteobacteria</taxon>
        <taxon>Burkholderiales</taxon>
        <taxon>Tepidimonas</taxon>
    </lineage>
</organism>
<evidence type="ECO:0000259" key="5">
    <source>
        <dbReference type="SMART" id="SM00226"/>
    </source>
</evidence>
<dbReference type="GO" id="GO:0004725">
    <property type="term" value="F:protein tyrosine phosphatase activity"/>
    <property type="evidence" value="ECO:0007669"/>
    <property type="project" value="UniProtKB-EC"/>
</dbReference>
<dbReference type="EC" id="3.1.3.48" evidence="6"/>
<feature type="active site" description="Proton donor" evidence="4">
    <location>
        <position position="131"/>
    </location>
</feature>
<dbReference type="Proteomes" id="UP000320225">
    <property type="component" value="Unassembled WGS sequence"/>
</dbReference>